<sequence length="543" mass="60052">MKGLSIPVALLIMLILFLAILIPAFIIFNQLNAYSAQGNIQGSIYQNQQEYQNEQVFKGDPNIYYNASPSQPSLVFTYNSIPTPFNLSKIYYFDGTQWVPVQTESITIDGYIKYPLPTQVAGYPIIIVTSLGNVYFLNPNTSVVTVTISQGQGKIPIYISAYVKNGSKLIPVSILVTLQSSSGGQIISGLTPQIFTVTPGSYLLDDVNGSIIYLSSYGLTAKFLNWSLIGYGSLTYPDKLDTQFDVYGPLVITAVYNASLEKFKVTIMPNNLPLGENITSQYNGETLVLSAVNKTIPVTIDNKVYYINSSGLTLTLTYGYHIIEFPSYYNITFNYTLKQGSANSNKILFNVSYGQINCYEFTGLSSSTSKISVISGNTIFVNGSGTVYGNYQQYQTYYLVIVKNDFILPPGCTLDSNTSPVLGDIAGEQLQINGVYTWGPIKNFVPQEFYVKAGTTYEVTYDYLHPAPYGKYVVSGTCYVSLLSYPWFITIYSSTYYYGQTYYLEGNTQPGISFTANSPLIIINGEEWLYGGTQSPNQWGGGF</sequence>
<protein>
    <submittedName>
        <fullName evidence="2">Uncharacterized protein</fullName>
    </submittedName>
</protein>
<keyword evidence="1" id="KW-1133">Transmembrane helix</keyword>
<gene>
    <name evidence="2" type="ORF">SJAV_08890</name>
</gene>
<evidence type="ECO:0000313" key="2">
    <source>
        <dbReference type="EMBL" id="BFH72945.1"/>
    </source>
</evidence>
<dbReference type="GeneID" id="92353821"/>
<name>A0AAT9GQ93_9CREN</name>
<accession>A0AAT9GQ93</accession>
<organism evidence="2">
    <name type="scientific">Sulfurisphaera javensis</name>
    <dbReference type="NCBI Taxonomy" id="2049879"/>
    <lineage>
        <taxon>Archaea</taxon>
        <taxon>Thermoproteota</taxon>
        <taxon>Thermoprotei</taxon>
        <taxon>Sulfolobales</taxon>
        <taxon>Sulfolobaceae</taxon>
        <taxon>Sulfurisphaera</taxon>
    </lineage>
</organism>
<feature type="transmembrane region" description="Helical" evidence="1">
    <location>
        <begin position="6"/>
        <end position="28"/>
    </location>
</feature>
<dbReference type="AlphaFoldDB" id="A0AAT9GQ93"/>
<reference evidence="2" key="1">
    <citation type="submission" date="2024-03" db="EMBL/GenBank/DDBJ databases">
        <title>Complete genome sequence of Sulfurisphaera javensis strain KD-1.</title>
        <authorList>
            <person name="Sakai H."/>
            <person name="Nur N."/>
            <person name="Suwanto A."/>
            <person name="Kurosawa N."/>
        </authorList>
    </citation>
    <scope>NUCLEOTIDE SEQUENCE</scope>
    <source>
        <strain evidence="2">KD-1</strain>
    </source>
</reference>
<dbReference type="KEGG" id="sjv:SJAV_08890"/>
<keyword evidence="1" id="KW-0472">Membrane</keyword>
<dbReference type="EMBL" id="AP031322">
    <property type="protein sequence ID" value="BFH72945.1"/>
    <property type="molecule type" value="Genomic_DNA"/>
</dbReference>
<evidence type="ECO:0000256" key="1">
    <source>
        <dbReference type="SAM" id="Phobius"/>
    </source>
</evidence>
<proteinExistence type="predicted"/>
<dbReference type="RefSeq" id="WP_369611132.1">
    <property type="nucleotide sequence ID" value="NZ_AP031322.1"/>
</dbReference>
<keyword evidence="1" id="KW-0812">Transmembrane</keyword>